<dbReference type="Proteomes" id="UP000671943">
    <property type="component" value="Segment"/>
</dbReference>
<name>A0A868BZH2_9CAUD</name>
<reference evidence="1" key="1">
    <citation type="submission" date="2020-08" db="EMBL/GenBank/DDBJ databases">
        <authorList>
            <person name="Nguyen N.T.T."/>
            <person name="Holtappels D."/>
            <person name="Doan T.T.K."/>
            <person name="Pham H.K.N."/>
            <person name="Wagemans J."/>
        </authorList>
    </citation>
    <scope>NUCLEOTIDE SEQUENCE</scope>
</reference>
<keyword evidence="2" id="KW-1185">Reference proteome</keyword>
<accession>A0A868BZH2</accession>
<gene>
    <name evidence="1" type="ORF">XaavBphi31_20</name>
</gene>
<evidence type="ECO:0000313" key="1">
    <source>
        <dbReference type="EMBL" id="QOI69517.1"/>
    </source>
</evidence>
<protein>
    <submittedName>
        <fullName evidence="1">Uncharacterized protein</fullName>
    </submittedName>
</protein>
<evidence type="ECO:0000313" key="2">
    <source>
        <dbReference type="Proteomes" id="UP000671943"/>
    </source>
</evidence>
<proteinExistence type="predicted"/>
<dbReference type="EMBL" id="MT951568">
    <property type="protein sequence ID" value="QOI69517.1"/>
    <property type="molecule type" value="Genomic_DNA"/>
</dbReference>
<organism evidence="1 2">
    <name type="scientific">Xanthomonas phage Xaa_vB_phi31</name>
    <dbReference type="NCBI Taxonomy" id="2776752"/>
    <lineage>
        <taxon>Viruses</taxon>
        <taxon>Duplodnaviria</taxon>
        <taxon>Heunggongvirae</taxon>
        <taxon>Uroviricota</taxon>
        <taxon>Caudoviricetes</taxon>
        <taxon>Autographivirales</taxon>
        <taxon>Autonotataviridae</taxon>
        <taxon>Gujervirinae</taxon>
        <taxon>Pazvirus</taxon>
        <taxon>Pazvirus 31</taxon>
    </lineage>
</organism>
<sequence>MSYSSNILAGHLGYTVRLILADNDAAVITKNKGGAAAAATYNVQGLNEKLQEPDARLPVYRVRVVPPPAAQAHWPNQYKVVRTLKGADQHVAQFKHEEDANEYAKMRNAKAKSEVKDRYTIERRGAWLCILDSEKQTRFPVAKFASAYEVTARGILRKMNEAI</sequence>